<dbReference type="GO" id="GO:0005524">
    <property type="term" value="F:ATP binding"/>
    <property type="evidence" value="ECO:0007669"/>
    <property type="project" value="UniProtKB-KW"/>
</dbReference>
<keyword evidence="8" id="KW-1133">Transmembrane helix</keyword>
<evidence type="ECO:0000256" key="7">
    <source>
        <dbReference type="ARBA" id="ARBA00022840"/>
    </source>
</evidence>
<dbReference type="AlphaFoldDB" id="X1FE07"/>
<dbReference type="InterPro" id="IPR050482">
    <property type="entry name" value="Sensor_HK_TwoCompSys"/>
</dbReference>
<dbReference type="SUPFAM" id="SSF55874">
    <property type="entry name" value="ATPase domain of HSP90 chaperone/DNA topoisomerase II/histidine kinase"/>
    <property type="match status" value="1"/>
</dbReference>
<keyword evidence="4" id="KW-0808">Transferase</keyword>
<dbReference type="Gene3D" id="1.20.5.1930">
    <property type="match status" value="1"/>
</dbReference>
<feature type="non-terminal residue" evidence="11">
    <location>
        <position position="318"/>
    </location>
</feature>
<evidence type="ECO:0000259" key="10">
    <source>
        <dbReference type="Pfam" id="PF07730"/>
    </source>
</evidence>
<dbReference type="Pfam" id="PF02518">
    <property type="entry name" value="HATPase_c"/>
    <property type="match status" value="1"/>
</dbReference>
<keyword evidence="8" id="KW-0812">Transmembrane</keyword>
<dbReference type="InterPro" id="IPR003594">
    <property type="entry name" value="HATPase_dom"/>
</dbReference>
<comment type="caution">
    <text evidence="11">The sequence shown here is derived from an EMBL/GenBank/DDBJ whole genome shotgun (WGS) entry which is preliminary data.</text>
</comment>
<dbReference type="GO" id="GO:0016020">
    <property type="term" value="C:membrane"/>
    <property type="evidence" value="ECO:0007669"/>
    <property type="project" value="InterPro"/>
</dbReference>
<dbReference type="GO" id="GO:0046983">
    <property type="term" value="F:protein dimerization activity"/>
    <property type="evidence" value="ECO:0007669"/>
    <property type="project" value="InterPro"/>
</dbReference>
<keyword evidence="3" id="KW-0597">Phosphoprotein</keyword>
<dbReference type="InterPro" id="IPR011712">
    <property type="entry name" value="Sig_transdc_His_kin_sub3_dim/P"/>
</dbReference>
<dbReference type="InterPro" id="IPR036890">
    <property type="entry name" value="HATPase_C_sf"/>
</dbReference>
<evidence type="ECO:0000256" key="8">
    <source>
        <dbReference type="SAM" id="Phobius"/>
    </source>
</evidence>
<keyword evidence="6" id="KW-0418">Kinase</keyword>
<evidence type="ECO:0000256" key="1">
    <source>
        <dbReference type="ARBA" id="ARBA00000085"/>
    </source>
</evidence>
<dbReference type="PANTHER" id="PTHR24421">
    <property type="entry name" value="NITRATE/NITRITE SENSOR PROTEIN NARX-RELATED"/>
    <property type="match status" value="1"/>
</dbReference>
<evidence type="ECO:0000256" key="3">
    <source>
        <dbReference type="ARBA" id="ARBA00022553"/>
    </source>
</evidence>
<dbReference type="CDD" id="cd16917">
    <property type="entry name" value="HATPase_UhpB-NarQ-NarX-like"/>
    <property type="match status" value="1"/>
</dbReference>
<feature type="transmembrane region" description="Helical" evidence="8">
    <location>
        <begin position="28"/>
        <end position="47"/>
    </location>
</feature>
<dbReference type="GO" id="GO:0000155">
    <property type="term" value="F:phosphorelay sensor kinase activity"/>
    <property type="evidence" value="ECO:0007669"/>
    <property type="project" value="InterPro"/>
</dbReference>
<sequence>QLYIILATLGVYTALRVFSPLRWRERSLMTYLILIGDFLLCILLVIYTNGLNSAFLLYSLTPIMTAALLFEERVALSLAATASIFLSITHIALSQFSERFTWIMQGHNLTMLIVYTLFSFVVAIVPYRTNLNIRRRIEREAIIEERRRIAREIHDGVAQSLGYINLKTKQVSDSVSSQNTVKALTELGDIRQVVQDTYEDIRESIDQLTTEIRNLPIIPALANYTREFGDNNAIRVKFNVSRAFPQLSPVAELQLLRITQEALTNVRRHAQATEVEVKLEKTNQTVELLVKDNGQGFNLADLEEPTPGYHGLNIIKER</sequence>
<dbReference type="Gene3D" id="3.30.565.10">
    <property type="entry name" value="Histidine kinase-like ATPase, C-terminal domain"/>
    <property type="match status" value="1"/>
</dbReference>
<feature type="non-terminal residue" evidence="11">
    <location>
        <position position="1"/>
    </location>
</feature>
<keyword evidence="8" id="KW-0472">Membrane</keyword>
<protein>
    <recommendedName>
        <fullName evidence="2">histidine kinase</fullName>
        <ecNumber evidence="2">2.7.13.3</ecNumber>
    </recommendedName>
</protein>
<name>X1FE07_9ZZZZ</name>
<dbReference type="EMBL" id="BARU01009924">
    <property type="protein sequence ID" value="GAH43222.1"/>
    <property type="molecule type" value="Genomic_DNA"/>
</dbReference>
<evidence type="ECO:0000259" key="9">
    <source>
        <dbReference type="Pfam" id="PF02518"/>
    </source>
</evidence>
<feature type="domain" description="Histidine kinase/HSP90-like ATPase" evidence="9">
    <location>
        <begin position="252"/>
        <end position="303"/>
    </location>
</feature>
<evidence type="ECO:0000256" key="5">
    <source>
        <dbReference type="ARBA" id="ARBA00022741"/>
    </source>
</evidence>
<keyword evidence="7" id="KW-0067">ATP-binding</keyword>
<dbReference type="Pfam" id="PF25323">
    <property type="entry name" value="6TM_PilS"/>
    <property type="match status" value="1"/>
</dbReference>
<evidence type="ECO:0000256" key="6">
    <source>
        <dbReference type="ARBA" id="ARBA00022777"/>
    </source>
</evidence>
<feature type="domain" description="Signal transduction histidine kinase subgroup 3 dimerisation and phosphoacceptor" evidence="10">
    <location>
        <begin position="145"/>
        <end position="209"/>
    </location>
</feature>
<evidence type="ECO:0000256" key="4">
    <source>
        <dbReference type="ARBA" id="ARBA00022679"/>
    </source>
</evidence>
<dbReference type="Pfam" id="PF07730">
    <property type="entry name" value="HisKA_3"/>
    <property type="match status" value="1"/>
</dbReference>
<proteinExistence type="predicted"/>
<comment type="catalytic activity">
    <reaction evidence="1">
        <text>ATP + protein L-histidine = ADP + protein N-phospho-L-histidine.</text>
        <dbReference type="EC" id="2.7.13.3"/>
    </reaction>
</comment>
<feature type="transmembrane region" description="Helical" evidence="8">
    <location>
        <begin position="77"/>
        <end position="97"/>
    </location>
</feature>
<dbReference type="PANTHER" id="PTHR24421:SF10">
    <property type="entry name" value="NITRATE_NITRITE SENSOR PROTEIN NARQ"/>
    <property type="match status" value="1"/>
</dbReference>
<evidence type="ECO:0000256" key="2">
    <source>
        <dbReference type="ARBA" id="ARBA00012438"/>
    </source>
</evidence>
<feature type="transmembrane region" description="Helical" evidence="8">
    <location>
        <begin position="109"/>
        <end position="127"/>
    </location>
</feature>
<reference evidence="11" key="1">
    <citation type="journal article" date="2014" name="Front. Microbiol.">
        <title>High frequency of phylogenetically diverse reductive dehalogenase-homologous genes in deep subseafloor sedimentary metagenomes.</title>
        <authorList>
            <person name="Kawai M."/>
            <person name="Futagami T."/>
            <person name="Toyoda A."/>
            <person name="Takaki Y."/>
            <person name="Nishi S."/>
            <person name="Hori S."/>
            <person name="Arai W."/>
            <person name="Tsubouchi T."/>
            <person name="Morono Y."/>
            <person name="Uchiyama I."/>
            <person name="Ito T."/>
            <person name="Fujiyama A."/>
            <person name="Inagaki F."/>
            <person name="Takami H."/>
        </authorList>
    </citation>
    <scope>NUCLEOTIDE SEQUENCE</scope>
    <source>
        <strain evidence="11">Expedition CK06-06</strain>
    </source>
</reference>
<dbReference type="EC" id="2.7.13.3" evidence="2"/>
<evidence type="ECO:0000313" key="11">
    <source>
        <dbReference type="EMBL" id="GAH43222.1"/>
    </source>
</evidence>
<gene>
    <name evidence="11" type="ORF">S03H2_19048</name>
</gene>
<keyword evidence="5" id="KW-0547">Nucleotide-binding</keyword>
<accession>X1FE07</accession>
<organism evidence="11">
    <name type="scientific">marine sediment metagenome</name>
    <dbReference type="NCBI Taxonomy" id="412755"/>
    <lineage>
        <taxon>unclassified sequences</taxon>
        <taxon>metagenomes</taxon>
        <taxon>ecological metagenomes</taxon>
    </lineage>
</organism>